<dbReference type="Proteomes" id="UP000320300">
    <property type="component" value="Unassembled WGS sequence"/>
</dbReference>
<reference evidence="2 3" key="1">
    <citation type="submission" date="2017-05" db="EMBL/GenBank/DDBJ databases">
        <authorList>
            <person name="Varghese N."/>
            <person name="Submissions S."/>
        </authorList>
    </citation>
    <scope>NUCLEOTIDE SEQUENCE [LARGE SCALE GENOMIC DNA]</scope>
    <source>
        <strain evidence="2 3">DSM 19036</strain>
    </source>
</reference>
<protein>
    <submittedName>
        <fullName evidence="2">SnoaL-like domain-containing protein</fullName>
    </submittedName>
</protein>
<feature type="domain" description="SnoaL-like" evidence="1">
    <location>
        <begin position="7"/>
        <end position="104"/>
    </location>
</feature>
<organism evidence="2 3">
    <name type="scientific">Pedobacter westerhofensis</name>
    <dbReference type="NCBI Taxonomy" id="425512"/>
    <lineage>
        <taxon>Bacteria</taxon>
        <taxon>Pseudomonadati</taxon>
        <taxon>Bacteroidota</taxon>
        <taxon>Sphingobacteriia</taxon>
        <taxon>Sphingobacteriales</taxon>
        <taxon>Sphingobacteriaceae</taxon>
        <taxon>Pedobacter</taxon>
    </lineage>
</organism>
<accession>A0A521BP77</accession>
<dbReference type="RefSeq" id="WP_142527125.1">
    <property type="nucleotide sequence ID" value="NZ_CBCSJO010000003.1"/>
</dbReference>
<dbReference type="EMBL" id="FXTN01000002">
    <property type="protein sequence ID" value="SMO48943.1"/>
    <property type="molecule type" value="Genomic_DNA"/>
</dbReference>
<evidence type="ECO:0000313" key="2">
    <source>
        <dbReference type="EMBL" id="SMO48943.1"/>
    </source>
</evidence>
<keyword evidence="3" id="KW-1185">Reference proteome</keyword>
<name>A0A521BP77_9SPHI</name>
<dbReference type="Pfam" id="PF12680">
    <property type="entry name" value="SnoaL_2"/>
    <property type="match status" value="1"/>
</dbReference>
<dbReference type="InterPro" id="IPR032710">
    <property type="entry name" value="NTF2-like_dom_sf"/>
</dbReference>
<evidence type="ECO:0000259" key="1">
    <source>
        <dbReference type="Pfam" id="PF12680"/>
    </source>
</evidence>
<proteinExistence type="predicted"/>
<gene>
    <name evidence="2" type="ORF">SAMN06265348_102478</name>
</gene>
<sequence>MDIERFIEEWISVSNSYDTDQYLQFFTETAVLDDPSVGRKFTGKQGIKEYFVNYFIGYQTQTRKVSLVVKDGRRAHLEVEFSGDFPEGRIGGTFDFEFIDGKIAFVSADLIS</sequence>
<dbReference type="OrthoDB" id="1115105at2"/>
<evidence type="ECO:0000313" key="3">
    <source>
        <dbReference type="Proteomes" id="UP000320300"/>
    </source>
</evidence>
<dbReference type="AlphaFoldDB" id="A0A521BP77"/>
<dbReference type="InterPro" id="IPR037401">
    <property type="entry name" value="SnoaL-like"/>
</dbReference>
<dbReference type="Gene3D" id="3.10.450.50">
    <property type="match status" value="1"/>
</dbReference>
<dbReference type="SUPFAM" id="SSF54427">
    <property type="entry name" value="NTF2-like"/>
    <property type="match status" value="1"/>
</dbReference>